<gene>
    <name evidence="2" type="ORF">C9J52_20745</name>
</gene>
<evidence type="ECO:0000313" key="2">
    <source>
        <dbReference type="EMBL" id="PSW87809.1"/>
    </source>
</evidence>
<dbReference type="InterPro" id="IPR055570">
    <property type="entry name" value="DUF7146"/>
</dbReference>
<feature type="non-terminal residue" evidence="2">
    <location>
        <position position="1"/>
    </location>
</feature>
<feature type="domain" description="DUF7146" evidence="1">
    <location>
        <begin position="227"/>
        <end position="326"/>
    </location>
</feature>
<feature type="non-terminal residue" evidence="2">
    <location>
        <position position="472"/>
    </location>
</feature>
<accession>A0ABX5GLY1</accession>
<evidence type="ECO:0000259" key="1">
    <source>
        <dbReference type="Pfam" id="PF23639"/>
    </source>
</evidence>
<evidence type="ECO:0000313" key="3">
    <source>
        <dbReference type="Proteomes" id="UP000241190"/>
    </source>
</evidence>
<dbReference type="EMBL" id="PYOP01000098">
    <property type="protein sequence ID" value="PSW87809.1"/>
    <property type="molecule type" value="Genomic_DNA"/>
</dbReference>
<proteinExistence type="predicted"/>
<protein>
    <submittedName>
        <fullName evidence="2">Conjugative transfer relaxase/helicase TraI</fullName>
    </submittedName>
</protein>
<keyword evidence="3" id="KW-1185">Reference proteome</keyword>
<dbReference type="Pfam" id="PF23639">
    <property type="entry name" value="DUF7146"/>
    <property type="match status" value="1"/>
</dbReference>
<organism evidence="2 3">
    <name type="scientific">Photobacterium iliopiscarium</name>
    <dbReference type="NCBI Taxonomy" id="56192"/>
    <lineage>
        <taxon>Bacteria</taxon>
        <taxon>Pseudomonadati</taxon>
        <taxon>Pseudomonadota</taxon>
        <taxon>Gammaproteobacteria</taxon>
        <taxon>Vibrionales</taxon>
        <taxon>Vibrionaceae</taxon>
        <taxon>Photobacterium</taxon>
    </lineage>
</organism>
<reference evidence="2 3" key="1">
    <citation type="submission" date="2018-03" db="EMBL/GenBank/DDBJ databases">
        <title>Whole genome sequencing of Histamine producing bacteria.</title>
        <authorList>
            <person name="Butler K."/>
        </authorList>
    </citation>
    <scope>NUCLEOTIDE SEQUENCE [LARGE SCALE GENOMIC DNA]</scope>
    <source>
        <strain evidence="2 3">ATCC 51761</strain>
    </source>
</reference>
<dbReference type="Proteomes" id="UP000241190">
    <property type="component" value="Unassembled WGS sequence"/>
</dbReference>
<dbReference type="InterPro" id="IPR018247">
    <property type="entry name" value="EF_Hand_1_Ca_BS"/>
</dbReference>
<dbReference type="PROSITE" id="PS00018">
    <property type="entry name" value="EF_HAND_1"/>
    <property type="match status" value="1"/>
</dbReference>
<name>A0ABX5GLY1_9GAMM</name>
<sequence>HWDYRYTKTADMAQGSTMNHVISVIDSSAKLTNLRRAYIDISRASQHAMIFTDNEKGLMRSWLNNFDNNTSAIETVNKTYYPNEHHFNTQSIPRENPKYQQHGEFKLSLYAKDLAQQLTPFTESLAIELLGQPNNSKSDKDYLAFGQGQSHLKVSLTGEYRGYFRDWTTGDKGNLINLIMSAKSFNFKDAVNFAEQILSEPENHDLIKNERHDKLVDTLPKQVSELKDRAISYFEQGVEIKETIANNYINNQTYHDFESHPALRFHEQVYSSETKSTHPALLAALTNNKGEIEAIEITYLNKDGDVADNIKTPKRLMGNKSGHGIMLNDGTLPDISVVAIGLENGIALLGVNTHDVDIIAVNNTHDLRTLDTKALREQIIIMASESQLSNKNLISEITDKLTTQGHNISIVKEAMDGLSPQDIGMLISDKVNDDIAQFKRESNQDTKHIDQLVEDINKSHEVSDKEMKSLVD</sequence>
<comment type="caution">
    <text evidence="2">The sequence shown here is derived from an EMBL/GenBank/DDBJ whole genome shotgun (WGS) entry which is preliminary data.</text>
</comment>